<proteinExistence type="predicted"/>
<dbReference type="OMA" id="RRTTHDP"/>
<organism evidence="2 4">
    <name type="scientific">Medicago truncatula</name>
    <name type="common">Barrel medic</name>
    <name type="synonym">Medicago tribuloides</name>
    <dbReference type="NCBI Taxonomy" id="3880"/>
    <lineage>
        <taxon>Eukaryota</taxon>
        <taxon>Viridiplantae</taxon>
        <taxon>Streptophyta</taxon>
        <taxon>Embryophyta</taxon>
        <taxon>Tracheophyta</taxon>
        <taxon>Spermatophyta</taxon>
        <taxon>Magnoliopsida</taxon>
        <taxon>eudicotyledons</taxon>
        <taxon>Gunneridae</taxon>
        <taxon>Pentapetalae</taxon>
        <taxon>rosids</taxon>
        <taxon>fabids</taxon>
        <taxon>Fabales</taxon>
        <taxon>Fabaceae</taxon>
        <taxon>Papilionoideae</taxon>
        <taxon>50 kb inversion clade</taxon>
        <taxon>NPAAA clade</taxon>
        <taxon>Hologalegina</taxon>
        <taxon>IRL clade</taxon>
        <taxon>Trifolieae</taxon>
        <taxon>Medicago</taxon>
    </lineage>
</organism>
<dbReference type="HOGENOM" id="CLU_151521_0_0_1"/>
<evidence type="ECO:0000313" key="2">
    <source>
        <dbReference type="EMBL" id="AES70745.1"/>
    </source>
</evidence>
<dbReference type="EMBL" id="CM001219">
    <property type="protein sequence ID" value="AES70745.1"/>
    <property type="molecule type" value="Genomic_DNA"/>
</dbReference>
<gene>
    <name evidence="2" type="ordered locus">MTR_3g061870</name>
</gene>
<accession>G7J282</accession>
<name>G7J282_MEDTR</name>
<keyword evidence="4" id="KW-1185">Reference proteome</keyword>
<evidence type="ECO:0000313" key="4">
    <source>
        <dbReference type="Proteomes" id="UP000002051"/>
    </source>
</evidence>
<evidence type="ECO:0000256" key="1">
    <source>
        <dbReference type="SAM" id="Phobius"/>
    </source>
</evidence>
<evidence type="ECO:0000313" key="3">
    <source>
        <dbReference type="EnsemblPlants" id="AES70745"/>
    </source>
</evidence>
<dbReference type="InterPro" id="IPR053258">
    <property type="entry name" value="Ca-permeable_cation_channel"/>
</dbReference>
<dbReference type="AlphaFoldDB" id="G7J282"/>
<reference evidence="2 4" key="1">
    <citation type="journal article" date="2011" name="Nature">
        <title>The Medicago genome provides insight into the evolution of rhizobial symbioses.</title>
        <authorList>
            <person name="Young N.D."/>
            <person name="Debelle F."/>
            <person name="Oldroyd G.E."/>
            <person name="Geurts R."/>
            <person name="Cannon S.B."/>
            <person name="Udvardi M.K."/>
            <person name="Benedito V.A."/>
            <person name="Mayer K.F."/>
            <person name="Gouzy J."/>
            <person name="Schoof H."/>
            <person name="Van de Peer Y."/>
            <person name="Proost S."/>
            <person name="Cook D.R."/>
            <person name="Meyers B.C."/>
            <person name="Spannagl M."/>
            <person name="Cheung F."/>
            <person name="De Mita S."/>
            <person name="Krishnakumar V."/>
            <person name="Gundlach H."/>
            <person name="Zhou S."/>
            <person name="Mudge J."/>
            <person name="Bharti A.K."/>
            <person name="Murray J.D."/>
            <person name="Naoumkina M.A."/>
            <person name="Rosen B."/>
            <person name="Silverstein K.A."/>
            <person name="Tang H."/>
            <person name="Rombauts S."/>
            <person name="Zhao P.X."/>
            <person name="Zhou P."/>
            <person name="Barbe V."/>
            <person name="Bardou P."/>
            <person name="Bechner M."/>
            <person name="Bellec A."/>
            <person name="Berger A."/>
            <person name="Berges H."/>
            <person name="Bidwell S."/>
            <person name="Bisseling T."/>
            <person name="Choisne N."/>
            <person name="Couloux A."/>
            <person name="Denny R."/>
            <person name="Deshpande S."/>
            <person name="Dai X."/>
            <person name="Doyle J.J."/>
            <person name="Dudez A.M."/>
            <person name="Farmer A.D."/>
            <person name="Fouteau S."/>
            <person name="Franken C."/>
            <person name="Gibelin C."/>
            <person name="Gish J."/>
            <person name="Goldstein S."/>
            <person name="Gonzalez A.J."/>
            <person name="Green P.J."/>
            <person name="Hallab A."/>
            <person name="Hartog M."/>
            <person name="Hua A."/>
            <person name="Humphray S.J."/>
            <person name="Jeong D.H."/>
            <person name="Jing Y."/>
            <person name="Jocker A."/>
            <person name="Kenton S.M."/>
            <person name="Kim D.J."/>
            <person name="Klee K."/>
            <person name="Lai H."/>
            <person name="Lang C."/>
            <person name="Lin S."/>
            <person name="Macmil S.L."/>
            <person name="Magdelenat G."/>
            <person name="Matthews L."/>
            <person name="McCorrison J."/>
            <person name="Monaghan E.L."/>
            <person name="Mun J.H."/>
            <person name="Najar F.Z."/>
            <person name="Nicholson C."/>
            <person name="Noirot C."/>
            <person name="O'Bleness M."/>
            <person name="Paule C.R."/>
            <person name="Poulain J."/>
            <person name="Prion F."/>
            <person name="Qin B."/>
            <person name="Qu C."/>
            <person name="Retzel E.F."/>
            <person name="Riddle C."/>
            <person name="Sallet E."/>
            <person name="Samain S."/>
            <person name="Samson N."/>
            <person name="Sanders I."/>
            <person name="Saurat O."/>
            <person name="Scarpelli C."/>
            <person name="Schiex T."/>
            <person name="Segurens B."/>
            <person name="Severin A.J."/>
            <person name="Sherrier D.J."/>
            <person name="Shi R."/>
            <person name="Sims S."/>
            <person name="Singer S.R."/>
            <person name="Sinharoy S."/>
            <person name="Sterck L."/>
            <person name="Viollet A."/>
            <person name="Wang B.B."/>
            <person name="Wang K."/>
            <person name="Wang M."/>
            <person name="Wang X."/>
            <person name="Warfsmann J."/>
            <person name="Weissenbach J."/>
            <person name="White D.D."/>
            <person name="White J.D."/>
            <person name="Wiley G.B."/>
            <person name="Wincker P."/>
            <person name="Xing Y."/>
            <person name="Yang L."/>
            <person name="Yao Z."/>
            <person name="Ying F."/>
            <person name="Zhai J."/>
            <person name="Zhou L."/>
            <person name="Zuber A."/>
            <person name="Denarie J."/>
            <person name="Dixon R.A."/>
            <person name="May G.D."/>
            <person name="Schwartz D.C."/>
            <person name="Rogers J."/>
            <person name="Quetier F."/>
            <person name="Town C.D."/>
            <person name="Roe B.A."/>
        </authorList>
    </citation>
    <scope>NUCLEOTIDE SEQUENCE [LARGE SCALE GENOMIC DNA]</scope>
    <source>
        <strain evidence="2">A17</strain>
        <strain evidence="3 4">cv. Jemalong A17</strain>
    </source>
</reference>
<dbReference type="EnsemblPlants" id="AES70745">
    <property type="protein sequence ID" value="AES70745"/>
    <property type="gene ID" value="MTR_3g061870"/>
</dbReference>
<keyword evidence="1 2" id="KW-0812">Transmembrane</keyword>
<reference evidence="2 4" key="2">
    <citation type="journal article" date="2014" name="BMC Genomics">
        <title>An improved genome release (version Mt4.0) for the model legume Medicago truncatula.</title>
        <authorList>
            <person name="Tang H."/>
            <person name="Krishnakumar V."/>
            <person name="Bidwell S."/>
            <person name="Rosen B."/>
            <person name="Chan A."/>
            <person name="Zhou S."/>
            <person name="Gentzbittel L."/>
            <person name="Childs K.L."/>
            <person name="Yandell M."/>
            <person name="Gundlach H."/>
            <person name="Mayer K.F."/>
            <person name="Schwartz D.C."/>
            <person name="Town C.D."/>
        </authorList>
    </citation>
    <scope>GENOME REANNOTATION</scope>
    <source>
        <strain evidence="3 4">cv. Jemalong A17</strain>
    </source>
</reference>
<keyword evidence="1" id="KW-1133">Transmembrane helix</keyword>
<feature type="transmembrane region" description="Helical" evidence="1">
    <location>
        <begin position="34"/>
        <end position="54"/>
    </location>
</feature>
<feature type="transmembrane region" description="Helical" evidence="1">
    <location>
        <begin position="61"/>
        <end position="84"/>
    </location>
</feature>
<reference evidence="3" key="3">
    <citation type="submission" date="2015-04" db="UniProtKB">
        <authorList>
            <consortium name="EnsemblPlants"/>
        </authorList>
    </citation>
    <scope>IDENTIFICATION</scope>
    <source>
        <strain evidence="3">cv. Jemalong A17</strain>
    </source>
</reference>
<dbReference type="Proteomes" id="UP000002051">
    <property type="component" value="Chromosome 3"/>
</dbReference>
<protein>
    <submittedName>
        <fullName evidence="2">Transmembrane protein, putative</fullName>
    </submittedName>
</protein>
<dbReference type="PANTHER" id="PTHR34115:SF17">
    <property type="entry name" value="PROTEIN, PUTATIVE-RELATED"/>
    <property type="match status" value="1"/>
</dbReference>
<sequence>MSMHKAYTILISLELASIGIKCQGSNTNPFQQPSPIFFMFLASLFCHVVALQLASTANFSFLTTIIIFHFSGIVGCETLLWILLPDFWNWYIINLSLLAVTSLCYFNCIHNIPKLFLATLSTAAQPPNSEPQESQP</sequence>
<dbReference type="PANTHER" id="PTHR34115">
    <property type="entry name" value="PROTEIN, PUTATIVE-RELATED"/>
    <property type="match status" value="1"/>
</dbReference>
<dbReference type="PaxDb" id="3880-AES70745"/>
<feature type="transmembrane region" description="Helical" evidence="1">
    <location>
        <begin position="90"/>
        <end position="108"/>
    </location>
</feature>
<keyword evidence="1" id="KW-0472">Membrane</keyword>